<dbReference type="PROSITE" id="PS50006">
    <property type="entry name" value="FHA_DOMAIN"/>
    <property type="match status" value="1"/>
</dbReference>
<name>A0A1Y2J0K1_TRAC3</name>
<feature type="compositionally biased region" description="Basic and acidic residues" evidence="1">
    <location>
        <begin position="395"/>
        <end position="416"/>
    </location>
</feature>
<evidence type="ECO:0000313" key="5">
    <source>
        <dbReference type="Proteomes" id="UP000193067"/>
    </source>
</evidence>
<dbReference type="Pfam" id="PF00498">
    <property type="entry name" value="FHA"/>
    <property type="match status" value="1"/>
</dbReference>
<dbReference type="InterPro" id="IPR000253">
    <property type="entry name" value="FHA_dom"/>
</dbReference>
<dbReference type="SMART" id="SM00443">
    <property type="entry name" value="G_patch"/>
    <property type="match status" value="1"/>
</dbReference>
<feature type="compositionally biased region" description="Polar residues" evidence="1">
    <location>
        <begin position="1"/>
        <end position="11"/>
    </location>
</feature>
<dbReference type="AlphaFoldDB" id="A0A1Y2J0K1"/>
<feature type="region of interest" description="Disordered" evidence="1">
    <location>
        <begin position="213"/>
        <end position="246"/>
    </location>
</feature>
<dbReference type="PANTHER" id="PTHR23106:SF24">
    <property type="entry name" value="ANGIOGENIC FACTOR WITH G PATCH AND FHA DOMAINS 1"/>
    <property type="match status" value="1"/>
</dbReference>
<dbReference type="Proteomes" id="UP000193067">
    <property type="component" value="Unassembled WGS sequence"/>
</dbReference>
<evidence type="ECO:0000313" key="4">
    <source>
        <dbReference type="EMBL" id="OSD06334.1"/>
    </source>
</evidence>
<evidence type="ECO:0000256" key="1">
    <source>
        <dbReference type="SAM" id="MobiDB-lite"/>
    </source>
</evidence>
<dbReference type="Pfam" id="PF01585">
    <property type="entry name" value="G-patch"/>
    <property type="match status" value="1"/>
</dbReference>
<feature type="region of interest" description="Disordered" evidence="1">
    <location>
        <begin position="1"/>
        <end position="25"/>
    </location>
</feature>
<proteinExistence type="predicted"/>
<feature type="compositionally biased region" description="Low complexity" evidence="1">
    <location>
        <begin position="306"/>
        <end position="315"/>
    </location>
</feature>
<gene>
    <name evidence="4" type="ORF">PYCCODRAFT_1360473</name>
</gene>
<evidence type="ECO:0008006" key="6">
    <source>
        <dbReference type="Google" id="ProtNLM"/>
    </source>
</evidence>
<keyword evidence="5" id="KW-1185">Reference proteome</keyword>
<reference evidence="4 5" key="1">
    <citation type="journal article" date="2015" name="Biotechnol. Biofuels">
        <title>Enhanced degradation of softwood versus hardwood by the white-rot fungus Pycnoporus coccineus.</title>
        <authorList>
            <person name="Couturier M."/>
            <person name="Navarro D."/>
            <person name="Chevret D."/>
            <person name="Henrissat B."/>
            <person name="Piumi F."/>
            <person name="Ruiz-Duenas F.J."/>
            <person name="Martinez A.T."/>
            <person name="Grigoriev I.V."/>
            <person name="Riley R."/>
            <person name="Lipzen A."/>
            <person name="Berrin J.G."/>
            <person name="Master E.R."/>
            <person name="Rosso M.N."/>
        </authorList>
    </citation>
    <scope>NUCLEOTIDE SEQUENCE [LARGE SCALE GENOMIC DNA]</scope>
    <source>
        <strain evidence="4 5">BRFM310</strain>
    </source>
</reference>
<dbReference type="PANTHER" id="PTHR23106">
    <property type="entry name" value="ANGIOGENIC FACTOR WITH G PATCH AND FHA DOMAINS 1"/>
    <property type="match status" value="1"/>
</dbReference>
<dbReference type="OrthoDB" id="21470at2759"/>
<feature type="domain" description="G-patch" evidence="3">
    <location>
        <begin position="334"/>
        <end position="384"/>
    </location>
</feature>
<evidence type="ECO:0000259" key="3">
    <source>
        <dbReference type="PROSITE" id="PS50174"/>
    </source>
</evidence>
<dbReference type="InterPro" id="IPR000467">
    <property type="entry name" value="G_patch_dom"/>
</dbReference>
<protein>
    <recommendedName>
        <fullName evidence="6">SMAD/FHA domain-containing protein</fullName>
    </recommendedName>
</protein>
<accession>A0A1Y2J0K1</accession>
<sequence length="416" mass="44147">MNPSVETSGSAYSPALEWPGDSALPTDQPLPIGHYMLVEQAEPPPASSLRLLVQSSPVLRKKHKIALLDGYPEIQIGRDLAPPSSETPKIRLKELEVSKLHATIYWDRERSRWSIVDMGSKHGTFIQPASASASVSAPVPGADTVAGGTSVGGADPRGVRLSPSRVASMPRTLHHLDRLSIGGTTFLVHLHENGLPCTHCSPQADEEIPLFSHRTQEDESGTSKKRKLEAAASSTSSASDVAQPRNPKQALAMLKRSLLSNSKVPAPGPASGSRPPQYVDRSARRRALFPDHSPATTSAVERSRYPSPSVSAPTAPTTPLPSAPISTPPTPLSSSNIGHRLLMKQGWQPGSALGDPGSGREGGLVAPLEPPTTVGRAGLGAPVRRASSTPGSQDGDWKDVGKRRRWMEMRGSDNTS</sequence>
<feature type="region of interest" description="Disordered" evidence="1">
    <location>
        <begin position="283"/>
        <end position="416"/>
    </location>
</feature>
<evidence type="ECO:0000259" key="2">
    <source>
        <dbReference type="PROSITE" id="PS50006"/>
    </source>
</evidence>
<feature type="compositionally biased region" description="Pro residues" evidence="1">
    <location>
        <begin position="316"/>
        <end position="331"/>
    </location>
</feature>
<dbReference type="SUPFAM" id="SSF49879">
    <property type="entry name" value="SMAD/FHA domain"/>
    <property type="match status" value="1"/>
</dbReference>
<dbReference type="EMBL" id="KZ084090">
    <property type="protein sequence ID" value="OSD06334.1"/>
    <property type="molecule type" value="Genomic_DNA"/>
</dbReference>
<dbReference type="InterPro" id="IPR008984">
    <property type="entry name" value="SMAD_FHA_dom_sf"/>
</dbReference>
<feature type="domain" description="FHA" evidence="2">
    <location>
        <begin position="74"/>
        <end position="131"/>
    </location>
</feature>
<dbReference type="STRING" id="1353009.A0A1Y2J0K1"/>
<feature type="compositionally biased region" description="Low complexity" evidence="1">
    <location>
        <begin position="230"/>
        <end position="242"/>
    </location>
</feature>
<dbReference type="InterPro" id="IPR053027">
    <property type="entry name" value="AGGF1"/>
</dbReference>
<dbReference type="PROSITE" id="PS50174">
    <property type="entry name" value="G_PATCH"/>
    <property type="match status" value="1"/>
</dbReference>
<organism evidence="4 5">
    <name type="scientific">Trametes coccinea (strain BRFM310)</name>
    <name type="common">Pycnoporus coccineus</name>
    <dbReference type="NCBI Taxonomy" id="1353009"/>
    <lineage>
        <taxon>Eukaryota</taxon>
        <taxon>Fungi</taxon>
        <taxon>Dikarya</taxon>
        <taxon>Basidiomycota</taxon>
        <taxon>Agaricomycotina</taxon>
        <taxon>Agaricomycetes</taxon>
        <taxon>Polyporales</taxon>
        <taxon>Polyporaceae</taxon>
        <taxon>Trametes</taxon>
    </lineage>
</organism>
<dbReference type="SMART" id="SM00240">
    <property type="entry name" value="FHA"/>
    <property type="match status" value="1"/>
</dbReference>
<dbReference type="Gene3D" id="2.60.200.20">
    <property type="match status" value="1"/>
</dbReference>
<dbReference type="GO" id="GO:0003676">
    <property type="term" value="F:nucleic acid binding"/>
    <property type="evidence" value="ECO:0007669"/>
    <property type="project" value="InterPro"/>
</dbReference>